<evidence type="ECO:0000256" key="7">
    <source>
        <dbReference type="ARBA" id="ARBA00022734"/>
    </source>
</evidence>
<evidence type="ECO:0000256" key="18">
    <source>
        <dbReference type="PIRNR" id="PIRNR000641"/>
    </source>
</evidence>
<dbReference type="PROSITE" id="PS00108">
    <property type="entry name" value="PROTEIN_KINASE_ST"/>
    <property type="match status" value="1"/>
</dbReference>
<dbReference type="InterPro" id="IPR001480">
    <property type="entry name" value="Bulb-type_lectin_dom"/>
</dbReference>
<keyword evidence="11 22" id="KW-1133">Transmembrane helix</keyword>
<gene>
    <name evidence="27" type="primary">LOC116200376</name>
</gene>
<organism evidence="26 27">
    <name type="scientific">Punica granatum</name>
    <name type="common">Pomegranate</name>
    <dbReference type="NCBI Taxonomy" id="22663"/>
    <lineage>
        <taxon>Eukaryota</taxon>
        <taxon>Viridiplantae</taxon>
        <taxon>Streptophyta</taxon>
        <taxon>Embryophyta</taxon>
        <taxon>Tracheophyta</taxon>
        <taxon>Spermatophyta</taxon>
        <taxon>Magnoliopsida</taxon>
        <taxon>eudicotyledons</taxon>
        <taxon>Gunneridae</taxon>
        <taxon>Pentapetalae</taxon>
        <taxon>rosids</taxon>
        <taxon>malvids</taxon>
        <taxon>Myrtales</taxon>
        <taxon>Lythraceae</taxon>
        <taxon>Punica</taxon>
    </lineage>
</organism>
<dbReference type="FunFam" id="3.30.200.20:FF:000059">
    <property type="entry name" value="S-receptor-like serine/threonine-protein kinase"/>
    <property type="match status" value="1"/>
</dbReference>
<dbReference type="PROSITE" id="PS50011">
    <property type="entry name" value="PROTEIN_KINASE_DOM"/>
    <property type="match status" value="1"/>
</dbReference>
<evidence type="ECO:0000256" key="10">
    <source>
        <dbReference type="ARBA" id="ARBA00022840"/>
    </source>
</evidence>
<evidence type="ECO:0000313" key="26">
    <source>
        <dbReference type="Proteomes" id="UP000515151"/>
    </source>
</evidence>
<keyword evidence="14" id="KW-0675">Receptor</keyword>
<keyword evidence="15" id="KW-0325">Glycoprotein</keyword>
<dbReference type="InterPro" id="IPR036426">
    <property type="entry name" value="Bulb-type_lectin_dom_sf"/>
</dbReference>
<dbReference type="InterPro" id="IPR024171">
    <property type="entry name" value="SRK-like_kinase"/>
</dbReference>
<feature type="domain" description="EGF-like" evidence="24">
    <location>
        <begin position="324"/>
        <end position="361"/>
    </location>
</feature>
<comment type="caution">
    <text evidence="19">Lacks conserved residue(s) required for the propagation of feature annotation.</text>
</comment>
<keyword evidence="8 18" id="KW-0547">Nucleotide-binding</keyword>
<proteinExistence type="inferred from homology"/>
<evidence type="ECO:0000256" key="16">
    <source>
        <dbReference type="ARBA" id="ARBA00047899"/>
    </source>
</evidence>
<evidence type="ECO:0000256" key="14">
    <source>
        <dbReference type="ARBA" id="ARBA00023170"/>
    </source>
</evidence>
<feature type="domain" description="Bulb-type lectin" evidence="25">
    <location>
        <begin position="77"/>
        <end position="191"/>
    </location>
</feature>
<dbReference type="RefSeq" id="XP_031387085.1">
    <property type="nucleotide sequence ID" value="XM_031531225.1"/>
</dbReference>
<dbReference type="CDD" id="cd14066">
    <property type="entry name" value="STKc_IRAK"/>
    <property type="match status" value="1"/>
</dbReference>
<keyword evidence="4 18" id="KW-0808">Transferase</keyword>
<name>A0A6P8CTD2_PUNGR</name>
<dbReference type="GO" id="GO:0004674">
    <property type="term" value="F:protein serine/threonine kinase activity"/>
    <property type="evidence" value="ECO:0007669"/>
    <property type="project" value="UniProtKB-KW"/>
</dbReference>
<evidence type="ECO:0000256" key="5">
    <source>
        <dbReference type="ARBA" id="ARBA00022692"/>
    </source>
</evidence>
<evidence type="ECO:0000256" key="11">
    <source>
        <dbReference type="ARBA" id="ARBA00022989"/>
    </source>
</evidence>
<evidence type="ECO:0000259" key="25">
    <source>
        <dbReference type="PROSITE" id="PS50927"/>
    </source>
</evidence>
<dbReference type="Gene3D" id="1.10.510.10">
    <property type="entry name" value="Transferase(Phosphotransferase) domain 1"/>
    <property type="match status" value="1"/>
</dbReference>
<evidence type="ECO:0000256" key="6">
    <source>
        <dbReference type="ARBA" id="ARBA00022729"/>
    </source>
</evidence>
<dbReference type="InterPro" id="IPR051343">
    <property type="entry name" value="G-type_lectin_kinases/EP1-like"/>
</dbReference>
<dbReference type="EC" id="2.7.11.1" evidence="18"/>
<evidence type="ECO:0000256" key="1">
    <source>
        <dbReference type="ARBA" id="ARBA00004479"/>
    </source>
</evidence>
<evidence type="ECO:0000256" key="17">
    <source>
        <dbReference type="ARBA" id="ARBA00048679"/>
    </source>
</evidence>
<keyword evidence="12 22" id="KW-0472">Membrane</keyword>
<comment type="catalytic activity">
    <reaction evidence="16 18">
        <text>L-threonyl-[protein] + ATP = O-phospho-L-threonyl-[protein] + ADP + H(+)</text>
        <dbReference type="Rhea" id="RHEA:46608"/>
        <dbReference type="Rhea" id="RHEA-COMP:11060"/>
        <dbReference type="Rhea" id="RHEA-COMP:11605"/>
        <dbReference type="ChEBI" id="CHEBI:15378"/>
        <dbReference type="ChEBI" id="CHEBI:30013"/>
        <dbReference type="ChEBI" id="CHEBI:30616"/>
        <dbReference type="ChEBI" id="CHEBI:61977"/>
        <dbReference type="ChEBI" id="CHEBI:456216"/>
        <dbReference type="EC" id="2.7.11.1"/>
    </reaction>
</comment>
<dbReference type="PANTHER" id="PTHR47976:SF7">
    <property type="entry name" value="RECEPTOR-LIKE SERINE_THREONINE-PROTEIN KINASE"/>
    <property type="match status" value="1"/>
</dbReference>
<dbReference type="SUPFAM" id="SSF56112">
    <property type="entry name" value="Protein kinase-like (PK-like)"/>
    <property type="match status" value="1"/>
</dbReference>
<dbReference type="GeneID" id="116200376"/>
<protein>
    <recommendedName>
        <fullName evidence="18">Receptor-like serine/threonine-protein kinase</fullName>
        <ecNumber evidence="18">2.7.11.1</ecNumber>
    </recommendedName>
</protein>
<dbReference type="Pfam" id="PF01453">
    <property type="entry name" value="B_lectin"/>
    <property type="match status" value="1"/>
</dbReference>
<feature type="compositionally biased region" description="Basic and acidic residues" evidence="21">
    <location>
        <begin position="1"/>
        <end position="16"/>
    </location>
</feature>
<keyword evidence="10 18" id="KW-0067">ATP-binding</keyword>
<dbReference type="Gene3D" id="2.90.10.10">
    <property type="entry name" value="Bulb-type lectin domain"/>
    <property type="match status" value="2"/>
</dbReference>
<dbReference type="InterPro" id="IPR000858">
    <property type="entry name" value="S_locus_glycoprot_dom"/>
</dbReference>
<keyword evidence="13" id="KW-1015">Disulfide bond</keyword>
<keyword evidence="6" id="KW-0732">Signal</keyword>
<evidence type="ECO:0000313" key="27">
    <source>
        <dbReference type="RefSeq" id="XP_031387085.1"/>
    </source>
</evidence>
<keyword evidence="3 19" id="KW-0245">EGF-like domain</keyword>
<evidence type="ECO:0000256" key="22">
    <source>
        <dbReference type="SAM" id="Phobius"/>
    </source>
</evidence>
<feature type="binding site" evidence="20">
    <location>
        <position position="572"/>
    </location>
    <ligand>
        <name>ATP</name>
        <dbReference type="ChEBI" id="CHEBI:30616"/>
    </ligand>
</feature>
<evidence type="ECO:0000256" key="2">
    <source>
        <dbReference type="ARBA" id="ARBA00022527"/>
    </source>
</evidence>
<dbReference type="PROSITE" id="PS50026">
    <property type="entry name" value="EGF_3"/>
    <property type="match status" value="1"/>
</dbReference>
<evidence type="ECO:0000256" key="8">
    <source>
        <dbReference type="ARBA" id="ARBA00022741"/>
    </source>
</evidence>
<dbReference type="GO" id="GO:0016020">
    <property type="term" value="C:membrane"/>
    <property type="evidence" value="ECO:0007669"/>
    <property type="project" value="UniProtKB-SubCell"/>
</dbReference>
<dbReference type="PROSITE" id="PS50927">
    <property type="entry name" value="BULB_LECTIN"/>
    <property type="match status" value="1"/>
</dbReference>
<dbReference type="GO" id="GO:0005524">
    <property type="term" value="F:ATP binding"/>
    <property type="evidence" value="ECO:0007669"/>
    <property type="project" value="UniProtKB-UniRule"/>
</dbReference>
<dbReference type="FunFam" id="1.10.510.10:FF:000237">
    <property type="entry name" value="G-type lectin S-receptor-like serine/threonine-protein kinase"/>
    <property type="match status" value="1"/>
</dbReference>
<dbReference type="PIRSF" id="PIRSF000641">
    <property type="entry name" value="SRK"/>
    <property type="match status" value="1"/>
</dbReference>
<evidence type="ECO:0000259" key="23">
    <source>
        <dbReference type="PROSITE" id="PS50011"/>
    </source>
</evidence>
<dbReference type="InterPro" id="IPR000742">
    <property type="entry name" value="EGF"/>
</dbReference>
<dbReference type="SMART" id="SM00108">
    <property type="entry name" value="B_lectin"/>
    <property type="match status" value="1"/>
</dbReference>
<dbReference type="GO" id="GO:0048544">
    <property type="term" value="P:recognition of pollen"/>
    <property type="evidence" value="ECO:0007669"/>
    <property type="project" value="InterPro"/>
</dbReference>
<dbReference type="CDD" id="cd00054">
    <property type="entry name" value="EGF_CA"/>
    <property type="match status" value="1"/>
</dbReference>
<dbReference type="OrthoDB" id="758220at2759"/>
<evidence type="ECO:0000256" key="20">
    <source>
        <dbReference type="PROSITE-ProRule" id="PRU10141"/>
    </source>
</evidence>
<keyword evidence="26" id="KW-1185">Reference proteome</keyword>
<dbReference type="Pfam" id="PF00954">
    <property type="entry name" value="S_locus_glycop"/>
    <property type="match status" value="1"/>
</dbReference>
<dbReference type="InterPro" id="IPR017441">
    <property type="entry name" value="Protein_kinase_ATP_BS"/>
</dbReference>
<feature type="transmembrane region" description="Helical" evidence="22">
    <location>
        <begin position="484"/>
        <end position="507"/>
    </location>
</feature>
<accession>A0A6P8CTD2</accession>
<evidence type="ECO:0000256" key="12">
    <source>
        <dbReference type="ARBA" id="ARBA00023136"/>
    </source>
</evidence>
<feature type="domain" description="Protein kinase" evidence="23">
    <location>
        <begin position="544"/>
        <end position="814"/>
    </location>
</feature>
<dbReference type="PANTHER" id="PTHR47976">
    <property type="entry name" value="G-TYPE LECTIN S-RECEPTOR-LIKE SERINE/THREONINE-PROTEIN KINASE SD2-5"/>
    <property type="match status" value="1"/>
</dbReference>
<sequence>MRKSENPPENRTDPPKHRQLRATEWTNGGPSRRNTDQSLPEEEIVLENWVYDCFLAGELHRLVDEEEGVHKRKAREDDTSLSPATLNNSYWLSPSGIYAFGFYPRPGGYSIGIFMAGIPQKTLVWMARRDDPPVPSYSTLHFTADGGLILQSTLDTVIANPNETAVSASMLDSGNFVLYNSQQNITWQSFDYPTDTLLEGQRLPPGQQLHSAASDVDPSTGIFRIRMQLDGNLVMYPNAVVAVGNAYWATSTVGAGDTVTLNLAGDGLLYLMNGTGTYLKNLTERGLATPNIVYRARIDPDGIFRLYSYNTTEKGNWSTVWLTTADKCAPTGLCGFNAFCINFDQVARCQCLPGFDFVQSGNDKSGCQRSFTPESCTAINAPASYNISVVYNTVWADDNSYSVVAVPSESDCRTECLQDCNCEAAFYEAGSCSKQRLPLRYGRRNLGSSNAVFVKVGQTTSGNRTRSDPQRPEGRRKERIRMDILVVSLIFIAVTVVIITACGILLYRNRVGLYKTIPKVGTGRMIEDVAPRSFTYDELKQVTGDFREVIGKGAFGIVYRGTMSTGQAIAVKRLERVSTDGEREFRTEMKIIGRTHHRNLVRFLGYSLDTSNRLLVYEYMSNGSLADLLFAPKKLLCWEEKMGIVRNIARGLLYLHEECETQIIHCDIKPGNILIDENRRAKISDFGLSKLLKPDQTNTFTGIRGTRGYVAPEWHKNLPITTKADVYSFGIVLLEIICSRRNMDQSLPEEEMILENWVYDCFQAGELHRLVDEEEGVDGGQLDGMVKVAIWCTLEEPSLRPSMRKVLLMLEGTVDIPSPPCPTSFSSCI</sequence>
<evidence type="ECO:0000256" key="19">
    <source>
        <dbReference type="PROSITE-ProRule" id="PRU00076"/>
    </source>
</evidence>
<dbReference type="InterPro" id="IPR008271">
    <property type="entry name" value="Ser/Thr_kinase_AS"/>
</dbReference>
<evidence type="ECO:0000256" key="13">
    <source>
        <dbReference type="ARBA" id="ARBA00023157"/>
    </source>
</evidence>
<evidence type="ECO:0000259" key="24">
    <source>
        <dbReference type="PROSITE" id="PS50026"/>
    </source>
</evidence>
<dbReference type="Gene3D" id="3.30.200.20">
    <property type="entry name" value="Phosphorylase Kinase, domain 1"/>
    <property type="match status" value="1"/>
</dbReference>
<reference evidence="26" key="1">
    <citation type="journal article" date="2020" name="Plant Biotechnol. J.">
        <title>The pomegranate (Punica granatum L.) draft genome dissects genetic divergence between soft- and hard-seeded cultivars.</title>
        <authorList>
            <person name="Luo X."/>
            <person name="Li H."/>
            <person name="Wu Z."/>
            <person name="Yao W."/>
            <person name="Zhao P."/>
            <person name="Cao D."/>
            <person name="Yu H."/>
            <person name="Li K."/>
            <person name="Poudel K."/>
            <person name="Zhao D."/>
            <person name="Zhang F."/>
            <person name="Xia X."/>
            <person name="Chen L."/>
            <person name="Wang Q."/>
            <person name="Jing D."/>
            <person name="Cao S."/>
        </authorList>
    </citation>
    <scope>NUCLEOTIDE SEQUENCE [LARGE SCALE GENOMIC DNA]</scope>
    <source>
        <strain evidence="26">cv. Tunisia</strain>
    </source>
</reference>
<dbReference type="Proteomes" id="UP000515151">
    <property type="component" value="Chromosome 3"/>
</dbReference>
<dbReference type="GO" id="GO:0030246">
    <property type="term" value="F:carbohydrate binding"/>
    <property type="evidence" value="ECO:0007669"/>
    <property type="project" value="UniProtKB-KW"/>
</dbReference>
<comment type="subcellular location">
    <subcellularLocation>
        <location evidence="1">Membrane</location>
        <topology evidence="1">Single-pass type I membrane protein</topology>
    </subcellularLocation>
</comment>
<dbReference type="SUPFAM" id="SSF51110">
    <property type="entry name" value="alpha-D-mannose-specific plant lectins"/>
    <property type="match status" value="2"/>
</dbReference>
<reference evidence="27" key="2">
    <citation type="submission" date="2025-08" db="UniProtKB">
        <authorList>
            <consortium name="RefSeq"/>
        </authorList>
    </citation>
    <scope>IDENTIFICATION</scope>
    <source>
        <tissue evidence="27">Leaf</tissue>
    </source>
</reference>
<dbReference type="AlphaFoldDB" id="A0A6P8CTD2"/>
<dbReference type="InterPro" id="IPR011009">
    <property type="entry name" value="Kinase-like_dom_sf"/>
</dbReference>
<dbReference type="InterPro" id="IPR000719">
    <property type="entry name" value="Prot_kinase_dom"/>
</dbReference>
<keyword evidence="2 18" id="KW-0723">Serine/threonine-protein kinase</keyword>
<evidence type="ECO:0000256" key="3">
    <source>
        <dbReference type="ARBA" id="ARBA00022536"/>
    </source>
</evidence>
<keyword evidence="7" id="KW-0430">Lectin</keyword>
<comment type="catalytic activity">
    <reaction evidence="17 18">
        <text>L-seryl-[protein] + ATP = O-phospho-L-seryl-[protein] + ADP + H(+)</text>
        <dbReference type="Rhea" id="RHEA:17989"/>
        <dbReference type="Rhea" id="RHEA-COMP:9863"/>
        <dbReference type="Rhea" id="RHEA-COMP:11604"/>
        <dbReference type="ChEBI" id="CHEBI:15378"/>
        <dbReference type="ChEBI" id="CHEBI:29999"/>
        <dbReference type="ChEBI" id="CHEBI:30616"/>
        <dbReference type="ChEBI" id="CHEBI:83421"/>
        <dbReference type="ChEBI" id="CHEBI:456216"/>
        <dbReference type="EC" id="2.7.11.1"/>
    </reaction>
</comment>
<dbReference type="FunFam" id="2.90.10.10:FF:000026">
    <property type="entry name" value="Serine/threonine-protein kinase"/>
    <property type="match status" value="1"/>
</dbReference>
<feature type="region of interest" description="Disordered" evidence="21">
    <location>
        <begin position="1"/>
        <end position="38"/>
    </location>
</feature>
<dbReference type="SMART" id="SM00220">
    <property type="entry name" value="S_TKc"/>
    <property type="match status" value="1"/>
</dbReference>
<dbReference type="Pfam" id="PF00069">
    <property type="entry name" value="Pkinase"/>
    <property type="match status" value="1"/>
</dbReference>
<keyword evidence="9 18" id="KW-0418">Kinase</keyword>
<evidence type="ECO:0000256" key="21">
    <source>
        <dbReference type="SAM" id="MobiDB-lite"/>
    </source>
</evidence>
<evidence type="ECO:0000256" key="15">
    <source>
        <dbReference type="ARBA" id="ARBA00023180"/>
    </source>
</evidence>
<evidence type="ECO:0000256" key="4">
    <source>
        <dbReference type="ARBA" id="ARBA00022679"/>
    </source>
</evidence>
<comment type="similarity">
    <text evidence="18">Belongs to the protein kinase superfamily. Ser/Thr protein kinase family.</text>
</comment>
<keyword evidence="5 22" id="KW-0812">Transmembrane</keyword>
<evidence type="ECO:0000256" key="9">
    <source>
        <dbReference type="ARBA" id="ARBA00022777"/>
    </source>
</evidence>
<dbReference type="PROSITE" id="PS00107">
    <property type="entry name" value="PROTEIN_KINASE_ATP"/>
    <property type="match status" value="1"/>
</dbReference>